<dbReference type="PROSITE" id="PS51683">
    <property type="entry name" value="SAM_OMT_II"/>
    <property type="match status" value="1"/>
</dbReference>
<dbReference type="Gene3D" id="1.10.10.10">
    <property type="entry name" value="Winged helix-like DNA-binding domain superfamily/Winged helix DNA-binding domain"/>
    <property type="match status" value="1"/>
</dbReference>
<organism evidence="5 6">
    <name type="scientific">Paraphaeosphaeria sporulosa</name>
    <dbReference type="NCBI Taxonomy" id="1460663"/>
    <lineage>
        <taxon>Eukaryota</taxon>
        <taxon>Fungi</taxon>
        <taxon>Dikarya</taxon>
        <taxon>Ascomycota</taxon>
        <taxon>Pezizomycotina</taxon>
        <taxon>Dothideomycetes</taxon>
        <taxon>Pleosporomycetidae</taxon>
        <taxon>Pleosporales</taxon>
        <taxon>Massarineae</taxon>
        <taxon>Didymosphaeriaceae</taxon>
        <taxon>Paraphaeosphaeria</taxon>
    </lineage>
</organism>
<dbReference type="InterPro" id="IPR001077">
    <property type="entry name" value="COMT_C"/>
</dbReference>
<dbReference type="PANTHER" id="PTHR43712:SF12">
    <property type="entry name" value="STERIGMATOCYSTIN 8-O-METHYLTRANSFERASE"/>
    <property type="match status" value="1"/>
</dbReference>
<dbReference type="OrthoDB" id="2410195at2759"/>
<dbReference type="GeneID" id="28767644"/>
<dbReference type="Gene3D" id="3.40.50.150">
    <property type="entry name" value="Vaccinia Virus protein VP39"/>
    <property type="match status" value="1"/>
</dbReference>
<dbReference type="AlphaFoldDB" id="A0A177CE30"/>
<dbReference type="RefSeq" id="XP_018036249.1">
    <property type="nucleotide sequence ID" value="XM_018184158.1"/>
</dbReference>
<dbReference type="InterPro" id="IPR016461">
    <property type="entry name" value="COMT-like"/>
</dbReference>
<dbReference type="InterPro" id="IPR029063">
    <property type="entry name" value="SAM-dependent_MTases_sf"/>
</dbReference>
<dbReference type="CDD" id="cd02440">
    <property type="entry name" value="AdoMet_MTases"/>
    <property type="match status" value="1"/>
</dbReference>
<dbReference type="InParanoid" id="A0A177CE30"/>
<dbReference type="InterPro" id="IPR036390">
    <property type="entry name" value="WH_DNA-bd_sf"/>
</dbReference>
<dbReference type="GO" id="GO:0032259">
    <property type="term" value="P:methylation"/>
    <property type="evidence" value="ECO:0007669"/>
    <property type="project" value="UniProtKB-KW"/>
</dbReference>
<keyword evidence="3" id="KW-0949">S-adenosyl-L-methionine</keyword>
<protein>
    <submittedName>
        <fullName evidence="5">Sterigmatocystin 8-O-methyltransferase</fullName>
    </submittedName>
</protein>
<evidence type="ECO:0000256" key="1">
    <source>
        <dbReference type="ARBA" id="ARBA00022603"/>
    </source>
</evidence>
<dbReference type="EMBL" id="KV441552">
    <property type="protein sequence ID" value="OAG05884.1"/>
    <property type="molecule type" value="Genomic_DNA"/>
</dbReference>
<accession>A0A177CE30</accession>
<keyword evidence="2 5" id="KW-0808">Transferase</keyword>
<evidence type="ECO:0000256" key="3">
    <source>
        <dbReference type="ARBA" id="ARBA00022691"/>
    </source>
</evidence>
<keyword evidence="1 5" id="KW-0489">Methyltransferase</keyword>
<dbReference type="SUPFAM" id="SSF46785">
    <property type="entry name" value="Winged helix' DNA-binding domain"/>
    <property type="match status" value="1"/>
</dbReference>
<evidence type="ECO:0000313" key="5">
    <source>
        <dbReference type="EMBL" id="OAG05884.1"/>
    </source>
</evidence>
<dbReference type="GO" id="GO:0008171">
    <property type="term" value="F:O-methyltransferase activity"/>
    <property type="evidence" value="ECO:0007669"/>
    <property type="project" value="InterPro"/>
</dbReference>
<gene>
    <name evidence="5" type="ORF">CC84DRAFT_1244547</name>
</gene>
<evidence type="ECO:0000313" key="6">
    <source>
        <dbReference type="Proteomes" id="UP000077069"/>
    </source>
</evidence>
<feature type="non-terminal residue" evidence="5">
    <location>
        <position position="1"/>
    </location>
</feature>
<dbReference type="Pfam" id="PF00891">
    <property type="entry name" value="Methyltransf_2"/>
    <property type="match status" value="1"/>
</dbReference>
<proteinExistence type="predicted"/>
<evidence type="ECO:0000256" key="2">
    <source>
        <dbReference type="ARBA" id="ARBA00022679"/>
    </source>
</evidence>
<dbReference type="STRING" id="1460663.A0A177CE30"/>
<dbReference type="InterPro" id="IPR036388">
    <property type="entry name" value="WH-like_DNA-bd_sf"/>
</dbReference>
<keyword evidence="6" id="KW-1185">Reference proteome</keyword>
<evidence type="ECO:0000259" key="4">
    <source>
        <dbReference type="Pfam" id="PF00891"/>
    </source>
</evidence>
<name>A0A177CE30_9PLEO</name>
<reference evidence="5 6" key="1">
    <citation type="submission" date="2016-05" db="EMBL/GenBank/DDBJ databases">
        <title>Comparative analysis of secretome profiles of manganese(II)-oxidizing ascomycete fungi.</title>
        <authorList>
            <consortium name="DOE Joint Genome Institute"/>
            <person name="Zeiner C.A."/>
            <person name="Purvine S.O."/>
            <person name="Zink E.M."/>
            <person name="Wu S."/>
            <person name="Pasa-Tolic L."/>
            <person name="Chaput D.L."/>
            <person name="Haridas S."/>
            <person name="Grigoriev I.V."/>
            <person name="Santelli C.M."/>
            <person name="Hansel C.M."/>
        </authorList>
    </citation>
    <scope>NUCLEOTIDE SEQUENCE [LARGE SCALE GENOMIC DNA]</scope>
    <source>
        <strain evidence="5 6">AP3s5-JAC2a</strain>
    </source>
</reference>
<dbReference type="Proteomes" id="UP000077069">
    <property type="component" value="Unassembled WGS sequence"/>
</dbReference>
<feature type="domain" description="O-methyltransferase C-terminal" evidence="4">
    <location>
        <begin position="182"/>
        <end position="392"/>
    </location>
</feature>
<dbReference type="SUPFAM" id="SSF53335">
    <property type="entry name" value="S-adenosyl-L-methionine-dependent methyltransferases"/>
    <property type="match status" value="1"/>
</dbReference>
<sequence>MIKMAPQSENQMLDLARSILSITGDIVKELETTGVPVPHFAPESSDVPITDSYIRLRNSLNDAAGDLLLLVNGPQAHTRQLLASHHDLAAYQIAFAYGVFAAVPEGSPITITKLAQSVGLPDDILRRVLYVLCTQRVFEEIEKDVFVHTHGSVVFARDPQLRAAAEYQLEEFLKAAGSATTALRNGSQSPFHEAFGMPLFQYYTENPNLGARFASAMAGIAKLDRQTSEIWNGYSWSDLGDKQVVDIGGGSGHVSIALADKYPNLNITVQDGNPAMFAHTSKQESGPVKEGRVKFIQHNFFNPQPIKGAGVYLLRQITHNWSDADCVKILRAIVPVLEPSTSLLINDTIMPEHGARTRYEERSLRQVDMMMFVALGAKQRTLQDFRNLLHAADPRLQVCRTIHAEGSMGLIEVQLGNR</sequence>
<dbReference type="PANTHER" id="PTHR43712">
    <property type="entry name" value="PUTATIVE (AFU_ORTHOLOGUE AFUA_4G14580)-RELATED"/>
    <property type="match status" value="1"/>
</dbReference>